<evidence type="ECO:0000259" key="1">
    <source>
        <dbReference type="Pfam" id="PF18803"/>
    </source>
</evidence>
<dbReference type="Proteomes" id="UP000294933">
    <property type="component" value="Unassembled WGS sequence"/>
</dbReference>
<accession>A0A4Y7PE56</accession>
<dbReference type="Pfam" id="PF18758">
    <property type="entry name" value="KDZ"/>
    <property type="match status" value="1"/>
</dbReference>
<name>A0A4Y7PE56_9AGAM</name>
<evidence type="ECO:0000313" key="2">
    <source>
        <dbReference type="EMBL" id="TDL13603.1"/>
    </source>
</evidence>
<gene>
    <name evidence="2" type="ORF">BD410DRAFT_817291</name>
</gene>
<evidence type="ECO:0000313" key="3">
    <source>
        <dbReference type="Proteomes" id="UP000294933"/>
    </source>
</evidence>
<feature type="domain" description="CxC2-like cysteine cluster KDZ transposase-associated" evidence="1">
    <location>
        <begin position="72"/>
        <end position="178"/>
    </location>
</feature>
<organism evidence="2 3">
    <name type="scientific">Rickenella mellea</name>
    <dbReference type="NCBI Taxonomy" id="50990"/>
    <lineage>
        <taxon>Eukaryota</taxon>
        <taxon>Fungi</taxon>
        <taxon>Dikarya</taxon>
        <taxon>Basidiomycota</taxon>
        <taxon>Agaricomycotina</taxon>
        <taxon>Agaricomycetes</taxon>
        <taxon>Hymenochaetales</taxon>
        <taxon>Rickenellaceae</taxon>
        <taxon>Rickenella</taxon>
    </lineage>
</organism>
<dbReference type="STRING" id="50990.A0A4Y7PE56"/>
<reference evidence="2 3" key="1">
    <citation type="submission" date="2018-06" db="EMBL/GenBank/DDBJ databases">
        <title>A transcriptomic atlas of mushroom development highlights an independent origin of complex multicellularity.</title>
        <authorList>
            <consortium name="DOE Joint Genome Institute"/>
            <person name="Krizsan K."/>
            <person name="Almasi E."/>
            <person name="Merenyi Z."/>
            <person name="Sahu N."/>
            <person name="Viragh M."/>
            <person name="Koszo T."/>
            <person name="Mondo S."/>
            <person name="Kiss B."/>
            <person name="Balint B."/>
            <person name="Kues U."/>
            <person name="Barry K."/>
            <person name="Hegedus J.C."/>
            <person name="Henrissat B."/>
            <person name="Johnson J."/>
            <person name="Lipzen A."/>
            <person name="Ohm R."/>
            <person name="Nagy I."/>
            <person name="Pangilinan J."/>
            <person name="Yan J."/>
            <person name="Xiong Y."/>
            <person name="Grigoriev I.V."/>
            <person name="Hibbett D.S."/>
            <person name="Nagy L.G."/>
        </authorList>
    </citation>
    <scope>NUCLEOTIDE SEQUENCE [LARGE SCALE GENOMIC DNA]</scope>
    <source>
        <strain evidence="2 3">SZMC22713</strain>
    </source>
</reference>
<dbReference type="OrthoDB" id="3261436at2759"/>
<protein>
    <recommendedName>
        <fullName evidence="1">CxC2-like cysteine cluster KDZ transposase-associated domain-containing protein</fullName>
    </recommendedName>
</protein>
<sequence>MYLEEILRHEARLTHVEQDSCDGCGSSEPNFRCRECFGDRLLCGPCMLVCHEKHPFHRPERWTGTHFERTSLKHLGLRLQLGHREGASCISPVRGSGQFVVIHVNGIHEVAINFCGCATAKLHTVQLLRARLFPATTSAPKTAATFEVLKHFHISTFESKASTWHFYNALRRQSDNTGLLDVKLRYEAFRCMIREYSHLQLLKRAGRGHSPSPLSATAPGECAIQCPACPNPGVNLPPGWQDADPERRWLYTLILAMDANFRLKRRKASSNDFDPGLGTGLAYFVEDEAFRTHIAEYVDQTEMNSCSGFAAVADANTRSAKGLSSTGVGALVCARHGLMRGTGACDLQKGEKYANMDYIFWSALHGGRPHRVVISYDIACQWSVNLWSRVEHIPRQLRLSPEEIELIKKVPNFHLLGHKMKCHTLQSLHYLEGAGMTDGEAIERGWAGTNPLANSTKEMGPGARHDALDDHWGDMNWKKIVGMGASLLRKLKLAVPSQSQHEAEFEHLTANLPAATVANWTAMVLAWDIDPEKDNPYEGRAQSMSQVDVRLAFARKEAAQLDSGVVYLHEKSPNIVISMGIDLESQQRRLRSDVAETGSNGTNLQLTKLLERRNVLRRKIEAWMESHVVYLPSVTQLRLEAARQLTVLEEAEDIKLWLPSQIPPHLRGDGTASELEWQLRFAQAQDCLDDLRHCLRLRSFLFKYKYKNVRGQRPNTRSNGLISRANEKVKAAADTYSVARLALTSLGLGPGGAQWDHIIKPLRADNIRPMTEGLDGESEGQRSISWIWLVEGVARGVDDDDNDPDLQDTLRVEWAKARARALRYGEEVDLLVEEMRRTRQWLLARAEFWVTRSSCAMWSTKVVSAQSQHGHTAYAHRQAAMYRGLEEQFAKMWNDVPKFVLAGRTCEEEVAAPTPAGVDAVHAPTDPDNE</sequence>
<keyword evidence="3" id="KW-1185">Reference proteome</keyword>
<dbReference type="PANTHER" id="PTHR33096">
    <property type="entry name" value="CXC2 DOMAIN-CONTAINING PROTEIN"/>
    <property type="match status" value="1"/>
</dbReference>
<proteinExistence type="predicted"/>
<dbReference type="PANTHER" id="PTHR33096:SF1">
    <property type="entry name" value="CXC1-LIKE CYSTEINE CLUSTER ASSOCIATED WITH KDZ TRANSPOSASES DOMAIN-CONTAINING PROTEIN"/>
    <property type="match status" value="1"/>
</dbReference>
<dbReference type="AlphaFoldDB" id="A0A4Y7PE56"/>
<dbReference type="EMBL" id="ML170532">
    <property type="protein sequence ID" value="TDL13603.1"/>
    <property type="molecule type" value="Genomic_DNA"/>
</dbReference>
<dbReference type="VEuPathDB" id="FungiDB:BD410DRAFT_817291"/>
<dbReference type="InterPro" id="IPR041457">
    <property type="entry name" value="CxC2_KDZ-assoc"/>
</dbReference>
<dbReference type="InterPro" id="IPR040521">
    <property type="entry name" value="KDZ"/>
</dbReference>
<dbReference type="Pfam" id="PF18803">
    <property type="entry name" value="CxC2"/>
    <property type="match status" value="1"/>
</dbReference>